<sequence length="452" mass="50527">MGHLDGASMPLFETKRVLVSHRIARTLVCVLCLATFGVSSHASDTLTLGKKARLFQIDLVERFLQEGQLRVRRRLPTTEHPYVTYNMSDTAYMTGLYCATSTWRYWAIGDPEAAAQARSAAAALTHLVAVTGVPGLLARASVESDAPWFDDGIWRQTPNGQHRWRGEVSSDQVDALVFGLFVYGHNLADSGERASIGRTVGAIVDAILANGRRIVGYDGQPTRWGHYELDYVTNREPMNALLLLQMVRVAQALTGDPRYEREYRQLVEIGYARIGEAARSDGPPLDTNHSDDVLVALALYPLLELEQDDATRAHYLEAARRWFRGTGYPGIDVEANPFATFLYQHWTGDTDAAEYGLTTLRQLPLDMKWNPDTIATYADRFGFTFTADPLRPNRGDGPLPITQRGRTWSFLVHNPYQVGGNRLEPAPFETNGLDFLLSYWFGRSHGMIEAND</sequence>
<name>A0A381V0J5_9ZZZZ</name>
<reference evidence="1" key="1">
    <citation type="submission" date="2018-05" db="EMBL/GenBank/DDBJ databases">
        <authorList>
            <person name="Lanie J.A."/>
            <person name="Ng W.-L."/>
            <person name="Kazmierczak K.M."/>
            <person name="Andrzejewski T.M."/>
            <person name="Davidsen T.M."/>
            <person name="Wayne K.J."/>
            <person name="Tettelin H."/>
            <person name="Glass J.I."/>
            <person name="Rusch D."/>
            <person name="Podicherti R."/>
            <person name="Tsui H.-C.T."/>
            <person name="Winkler M.E."/>
        </authorList>
    </citation>
    <scope>NUCLEOTIDE SEQUENCE</scope>
</reference>
<organism evidence="1">
    <name type="scientific">marine metagenome</name>
    <dbReference type="NCBI Taxonomy" id="408172"/>
    <lineage>
        <taxon>unclassified sequences</taxon>
        <taxon>metagenomes</taxon>
        <taxon>ecological metagenomes</taxon>
    </lineage>
</organism>
<proteinExistence type="predicted"/>
<dbReference type="EMBL" id="UINC01007334">
    <property type="protein sequence ID" value="SVA32743.1"/>
    <property type="molecule type" value="Genomic_DNA"/>
</dbReference>
<protein>
    <submittedName>
        <fullName evidence="1">Uncharacterized protein</fullName>
    </submittedName>
</protein>
<accession>A0A381V0J5</accession>
<gene>
    <name evidence="1" type="ORF">METZ01_LOCUS85597</name>
</gene>
<evidence type="ECO:0000313" key="1">
    <source>
        <dbReference type="EMBL" id="SVA32743.1"/>
    </source>
</evidence>
<dbReference type="AlphaFoldDB" id="A0A381V0J5"/>